<dbReference type="PANTHER" id="PTHR38813">
    <property type="match status" value="1"/>
</dbReference>
<evidence type="ECO:0000313" key="1">
    <source>
        <dbReference type="EMBL" id="OGZ98911.1"/>
    </source>
</evidence>
<evidence type="ECO:0008006" key="3">
    <source>
        <dbReference type="Google" id="ProtNLM"/>
    </source>
</evidence>
<sequence length="82" mass="9823">MGNLDKQLKKFPQEERSEIERLVGRIVDRDLTGVDCKKLKGLKNFFRVRKGRIRIIFELIDNEEPNIITIERRTENTYKFLT</sequence>
<reference evidence="1 2" key="1">
    <citation type="journal article" date="2016" name="Nat. Commun.">
        <title>Thousands of microbial genomes shed light on interconnected biogeochemical processes in an aquifer system.</title>
        <authorList>
            <person name="Anantharaman K."/>
            <person name="Brown C.T."/>
            <person name="Hug L.A."/>
            <person name="Sharon I."/>
            <person name="Castelle C.J."/>
            <person name="Probst A.J."/>
            <person name="Thomas B.C."/>
            <person name="Singh A."/>
            <person name="Wilkins M.J."/>
            <person name="Karaoz U."/>
            <person name="Brodie E.L."/>
            <person name="Williams K.H."/>
            <person name="Hubbard S.S."/>
            <person name="Banfield J.F."/>
        </authorList>
    </citation>
    <scope>NUCLEOTIDE SEQUENCE [LARGE SCALE GENOMIC DNA]</scope>
</reference>
<proteinExistence type="predicted"/>
<comment type="caution">
    <text evidence="1">The sequence shown here is derived from an EMBL/GenBank/DDBJ whole genome shotgun (WGS) entry which is preliminary data.</text>
</comment>
<dbReference type="AlphaFoldDB" id="A0A1G2KK78"/>
<dbReference type="PANTHER" id="PTHR38813:SF1">
    <property type="entry name" value="TOXIN RELE1-RELATED"/>
    <property type="match status" value="1"/>
</dbReference>
<dbReference type="InterPro" id="IPR035093">
    <property type="entry name" value="RelE/ParE_toxin_dom_sf"/>
</dbReference>
<accession>A0A1G2KK78</accession>
<dbReference type="Gene3D" id="3.30.2310.20">
    <property type="entry name" value="RelE-like"/>
    <property type="match status" value="1"/>
</dbReference>
<dbReference type="SUPFAM" id="SSF143011">
    <property type="entry name" value="RelE-like"/>
    <property type="match status" value="1"/>
</dbReference>
<evidence type="ECO:0000313" key="2">
    <source>
        <dbReference type="Proteomes" id="UP000179023"/>
    </source>
</evidence>
<gene>
    <name evidence="1" type="ORF">A3C07_01660</name>
</gene>
<protein>
    <recommendedName>
        <fullName evidence="3">Addiction module toxin RelE</fullName>
    </recommendedName>
</protein>
<organism evidence="1 2">
    <name type="scientific">Candidatus Sungbacteria bacterium RIFCSPHIGHO2_02_FULL_47_11</name>
    <dbReference type="NCBI Taxonomy" id="1802270"/>
    <lineage>
        <taxon>Bacteria</taxon>
        <taxon>Candidatus Sungiibacteriota</taxon>
    </lineage>
</organism>
<name>A0A1G2KK78_9BACT</name>
<dbReference type="EMBL" id="MHQI01000053">
    <property type="protein sequence ID" value="OGZ98911.1"/>
    <property type="molecule type" value="Genomic_DNA"/>
</dbReference>
<dbReference type="STRING" id="1802270.A3C07_01660"/>
<dbReference type="Proteomes" id="UP000179023">
    <property type="component" value="Unassembled WGS sequence"/>
</dbReference>
<dbReference type="InterPro" id="IPR052747">
    <property type="entry name" value="TA_system_RelE_toxin"/>
</dbReference>